<feature type="compositionally biased region" description="Basic and acidic residues" evidence="1">
    <location>
        <begin position="190"/>
        <end position="202"/>
    </location>
</feature>
<keyword evidence="3" id="KW-1185">Reference proteome</keyword>
<feature type="compositionally biased region" description="Acidic residues" evidence="1">
    <location>
        <begin position="370"/>
        <end position="381"/>
    </location>
</feature>
<dbReference type="PANTHER" id="PTHR33096">
    <property type="entry name" value="CXC2 DOMAIN-CONTAINING PROTEIN"/>
    <property type="match status" value="1"/>
</dbReference>
<sequence>MLQLALYHPKGFNYGLGSDNFLFGTRSGSVPKRKVIGQTPDPYTHLVELIEGYKRRSKTRGQKAVAAVLALRQAKGIRKGRVEDCESEALEACENGDAAAIVLTKATLTSARAALEKTKKDLGRKEAELGVTDREELKKMHKSKYFELRMNAHAMKVQLRDSLRSRKFELSRPERHIRRQQQEAQGVPRNEQKLQTHTEAAVKKRQGKQKRAPAGAIPPNKIKNNDLYNLDVDDAIWQDIGLDGADDSNNELPPPWLADAKVRSGIQAVLQLDRADEEDAILLKERSSLRRWFTEEWEVLDVAIAQTRRRLPLGTERRRVGQADCMIEDGTAAKGRDEFDPRLDEGEGYSEDFETLDAIDNADAYRSEDDSGLDDSDRDSD</sequence>
<evidence type="ECO:0000256" key="1">
    <source>
        <dbReference type="SAM" id="MobiDB-lite"/>
    </source>
</evidence>
<dbReference type="Proteomes" id="UP001218188">
    <property type="component" value="Unassembled WGS sequence"/>
</dbReference>
<proteinExistence type="predicted"/>
<dbReference type="AlphaFoldDB" id="A0AAD6SUB7"/>
<gene>
    <name evidence="2" type="ORF">C8F04DRAFT_1183724</name>
</gene>
<dbReference type="EMBL" id="JARJCM010000061">
    <property type="protein sequence ID" value="KAJ7033973.1"/>
    <property type="molecule type" value="Genomic_DNA"/>
</dbReference>
<feature type="region of interest" description="Disordered" evidence="1">
    <location>
        <begin position="174"/>
        <end position="220"/>
    </location>
</feature>
<reference evidence="2" key="1">
    <citation type="submission" date="2023-03" db="EMBL/GenBank/DDBJ databases">
        <title>Massive genome expansion in bonnet fungi (Mycena s.s.) driven by repeated elements and novel gene families across ecological guilds.</title>
        <authorList>
            <consortium name="Lawrence Berkeley National Laboratory"/>
            <person name="Harder C.B."/>
            <person name="Miyauchi S."/>
            <person name="Viragh M."/>
            <person name="Kuo A."/>
            <person name="Thoen E."/>
            <person name="Andreopoulos B."/>
            <person name="Lu D."/>
            <person name="Skrede I."/>
            <person name="Drula E."/>
            <person name="Henrissat B."/>
            <person name="Morin E."/>
            <person name="Kohler A."/>
            <person name="Barry K."/>
            <person name="LaButti K."/>
            <person name="Morin E."/>
            <person name="Salamov A."/>
            <person name="Lipzen A."/>
            <person name="Mereny Z."/>
            <person name="Hegedus B."/>
            <person name="Baldrian P."/>
            <person name="Stursova M."/>
            <person name="Weitz H."/>
            <person name="Taylor A."/>
            <person name="Grigoriev I.V."/>
            <person name="Nagy L.G."/>
            <person name="Martin F."/>
            <person name="Kauserud H."/>
        </authorList>
    </citation>
    <scope>NUCLEOTIDE SEQUENCE</scope>
    <source>
        <strain evidence="2">CBHHK200</strain>
    </source>
</reference>
<organism evidence="2 3">
    <name type="scientific">Mycena alexandri</name>
    <dbReference type="NCBI Taxonomy" id="1745969"/>
    <lineage>
        <taxon>Eukaryota</taxon>
        <taxon>Fungi</taxon>
        <taxon>Dikarya</taxon>
        <taxon>Basidiomycota</taxon>
        <taxon>Agaricomycotina</taxon>
        <taxon>Agaricomycetes</taxon>
        <taxon>Agaricomycetidae</taxon>
        <taxon>Agaricales</taxon>
        <taxon>Marasmiineae</taxon>
        <taxon>Mycenaceae</taxon>
        <taxon>Mycena</taxon>
    </lineage>
</organism>
<evidence type="ECO:0000313" key="2">
    <source>
        <dbReference type="EMBL" id="KAJ7033973.1"/>
    </source>
</evidence>
<feature type="compositionally biased region" description="Acidic residues" evidence="1">
    <location>
        <begin position="346"/>
        <end position="357"/>
    </location>
</feature>
<name>A0AAD6SUB7_9AGAR</name>
<feature type="compositionally biased region" description="Basic and acidic residues" evidence="1">
    <location>
        <begin position="334"/>
        <end position="345"/>
    </location>
</feature>
<dbReference type="PANTHER" id="PTHR33096:SF1">
    <property type="entry name" value="CXC1-LIKE CYSTEINE CLUSTER ASSOCIATED WITH KDZ TRANSPOSASES DOMAIN-CONTAINING PROTEIN"/>
    <property type="match status" value="1"/>
</dbReference>
<protein>
    <submittedName>
        <fullName evidence="2">Uncharacterized protein</fullName>
    </submittedName>
</protein>
<evidence type="ECO:0000313" key="3">
    <source>
        <dbReference type="Proteomes" id="UP001218188"/>
    </source>
</evidence>
<accession>A0AAD6SUB7</accession>
<feature type="region of interest" description="Disordered" evidence="1">
    <location>
        <begin position="331"/>
        <end position="381"/>
    </location>
</feature>
<comment type="caution">
    <text evidence="2">The sequence shown here is derived from an EMBL/GenBank/DDBJ whole genome shotgun (WGS) entry which is preliminary data.</text>
</comment>